<organism evidence="1 2">
    <name type="scientific">Allacma fusca</name>
    <dbReference type="NCBI Taxonomy" id="39272"/>
    <lineage>
        <taxon>Eukaryota</taxon>
        <taxon>Metazoa</taxon>
        <taxon>Ecdysozoa</taxon>
        <taxon>Arthropoda</taxon>
        <taxon>Hexapoda</taxon>
        <taxon>Collembola</taxon>
        <taxon>Symphypleona</taxon>
        <taxon>Sminthuridae</taxon>
        <taxon>Allacma</taxon>
    </lineage>
</organism>
<comment type="caution">
    <text evidence="1">The sequence shown here is derived from an EMBL/GenBank/DDBJ whole genome shotgun (WGS) entry which is preliminary data.</text>
</comment>
<reference evidence="1" key="1">
    <citation type="submission" date="2021-06" db="EMBL/GenBank/DDBJ databases">
        <authorList>
            <person name="Hodson N. C."/>
            <person name="Mongue J. A."/>
            <person name="Jaron S. K."/>
        </authorList>
    </citation>
    <scope>NUCLEOTIDE SEQUENCE</scope>
</reference>
<evidence type="ECO:0000313" key="2">
    <source>
        <dbReference type="Proteomes" id="UP000708208"/>
    </source>
</evidence>
<accession>A0A8J2NVL1</accession>
<evidence type="ECO:0000313" key="1">
    <source>
        <dbReference type="EMBL" id="CAG7716010.1"/>
    </source>
</evidence>
<sequence length="246" mass="28157">MLIPRLCPGIWKDRAWINNKNSHSIFICSLILCLINSSTTASMTFGPQKNSFGDSIDKESGWTPMANQMFSHRQQESRDRDLSAIIAHQRAWLPQPSFPSHTAKSTVLPGPSATAPIPSATRRPIPVSNDLKNHAYRRRPTSNYPPPLRQKPMINHRRKNNKKIIPSLFLQKVARKVFFPDRRADKERSRGPKPKLRFENSNKVQFPVRNSPIQNISNRLRQYLQPVICAFRTESVGLEGERCVQV</sequence>
<dbReference type="EMBL" id="CAJVCH010035337">
    <property type="protein sequence ID" value="CAG7716010.1"/>
    <property type="molecule type" value="Genomic_DNA"/>
</dbReference>
<protein>
    <submittedName>
        <fullName evidence="1">Uncharacterized protein</fullName>
    </submittedName>
</protein>
<dbReference type="Proteomes" id="UP000708208">
    <property type="component" value="Unassembled WGS sequence"/>
</dbReference>
<dbReference type="AlphaFoldDB" id="A0A8J2NVL1"/>
<keyword evidence="2" id="KW-1185">Reference proteome</keyword>
<name>A0A8J2NVL1_9HEXA</name>
<gene>
    <name evidence="1" type="ORF">AFUS01_LOCUS5543</name>
</gene>
<proteinExistence type="predicted"/>